<accession>A0AAD7A7S6</accession>
<feature type="transmembrane region" description="Helical" evidence="1">
    <location>
        <begin position="121"/>
        <end position="139"/>
    </location>
</feature>
<evidence type="ECO:0000259" key="2">
    <source>
        <dbReference type="Pfam" id="PF20153"/>
    </source>
</evidence>
<comment type="caution">
    <text evidence="3">The sequence shown here is derived from an EMBL/GenBank/DDBJ whole genome shotgun (WGS) entry which is preliminary data.</text>
</comment>
<protein>
    <recommendedName>
        <fullName evidence="2">DUF6535 domain-containing protein</fullName>
    </recommendedName>
</protein>
<dbReference type="EMBL" id="JARIHO010000013">
    <property type="protein sequence ID" value="KAJ7351475.1"/>
    <property type="molecule type" value="Genomic_DNA"/>
</dbReference>
<dbReference type="Pfam" id="PF20153">
    <property type="entry name" value="DUF6535"/>
    <property type="match status" value="1"/>
</dbReference>
<feature type="transmembrane region" description="Helical" evidence="1">
    <location>
        <begin position="48"/>
        <end position="67"/>
    </location>
</feature>
<feature type="transmembrane region" description="Helical" evidence="1">
    <location>
        <begin position="208"/>
        <end position="229"/>
    </location>
</feature>
<sequence>MDVEKGGIGEPKVDDPGTEAAAAKMWAVYVGEAEKYDKGLVERWKSDMAGMLIFAGLFSASLTAFLIESYKTLNRDLGDTTVQLLSQISQQLAASANGTTFSIPTSPPFTPSASSLVCNSLWFLSLGLSLSCALIATLLEQWARDFLHRSEIRSTPAIRARIFSFLYYGLKRFNMHTVVEVIPLLLHASLLLFFAGLVAFLIPVNLTMTVITALILVIVVGTYCVLTFLPLKYLDCPYHTPLSGAFWRLSQNFETLWRRRSSETSTKPDHTQIETMVEAMLEQARVPSEHRAARDGRALAWTIQSLSDDEELEPFVEAISDVLWGPVRDQRRDAYADHFRALVNHPDVQLYGRIQGLLDSCETGFLSSEVKKRRQIACYKAIWAIGSLFDSTEPSFQFPPWRFFNNVLEISHYAASARAMIAWKIFSAAHSRLIDLEQHLIKCGESIESGNEPDWTPITSYLDLLRKHDYYHWIIPDASYFDQPPGPADRFVKFSNIINSLCEKVPHPILFEYFSRAAQMDSLPYRWTETINLIRCPSSPFFDIQRGLERALNHVVSTQLNKFNITGWVWMDELMRHLCPFWRPEDPTVPIPTSLIRYLNERNSDFAIGQTLSHITRYLWRAFPQTLIDPFHKHPLMVQTIGDDDEDTEITADQLMTALWRLGSCTVQYYPEAGYLETHNYIDLSGYQPLMDAVSNTGPSSFLPSVMAMIKSCFLRALMKHNFAGASPHPVLPAETAVMLPSDETTQDSKMHHRVAEASIHLLAEFLESCISDPLQWKATETVKRIYDESPCGQVHEAHQIRLALAIRHSFASSGEDLATAVIEKKMFDLYAGVKPKSAWIFFPPRPDERIPWLENSDACETIKRAFIAHADKLASSADSTPTLARVRAIINGLESLHPSHIELADDSIVEETRVDVIFD</sequence>
<proteinExistence type="predicted"/>
<evidence type="ECO:0000313" key="3">
    <source>
        <dbReference type="EMBL" id="KAJ7351475.1"/>
    </source>
</evidence>
<feature type="domain" description="DUF6535" evidence="2">
    <location>
        <begin position="26"/>
        <end position="202"/>
    </location>
</feature>
<dbReference type="AlphaFoldDB" id="A0AAD7A7S6"/>
<dbReference type="Proteomes" id="UP001218218">
    <property type="component" value="Unassembled WGS sequence"/>
</dbReference>
<feature type="transmembrane region" description="Helical" evidence="1">
    <location>
        <begin position="181"/>
        <end position="202"/>
    </location>
</feature>
<organism evidence="3 4">
    <name type="scientific">Mycena albidolilacea</name>
    <dbReference type="NCBI Taxonomy" id="1033008"/>
    <lineage>
        <taxon>Eukaryota</taxon>
        <taxon>Fungi</taxon>
        <taxon>Dikarya</taxon>
        <taxon>Basidiomycota</taxon>
        <taxon>Agaricomycotina</taxon>
        <taxon>Agaricomycetes</taxon>
        <taxon>Agaricomycetidae</taxon>
        <taxon>Agaricales</taxon>
        <taxon>Marasmiineae</taxon>
        <taxon>Mycenaceae</taxon>
        <taxon>Mycena</taxon>
    </lineage>
</organism>
<keyword evidence="4" id="KW-1185">Reference proteome</keyword>
<evidence type="ECO:0000256" key="1">
    <source>
        <dbReference type="SAM" id="Phobius"/>
    </source>
</evidence>
<dbReference type="InterPro" id="IPR045338">
    <property type="entry name" value="DUF6535"/>
</dbReference>
<keyword evidence="1" id="KW-1133">Transmembrane helix</keyword>
<keyword evidence="1" id="KW-0472">Membrane</keyword>
<name>A0AAD7A7S6_9AGAR</name>
<keyword evidence="1" id="KW-0812">Transmembrane</keyword>
<evidence type="ECO:0000313" key="4">
    <source>
        <dbReference type="Proteomes" id="UP001218218"/>
    </source>
</evidence>
<gene>
    <name evidence="3" type="ORF">DFH08DRAFT_1078474</name>
</gene>
<reference evidence="3" key="1">
    <citation type="submission" date="2023-03" db="EMBL/GenBank/DDBJ databases">
        <title>Massive genome expansion in bonnet fungi (Mycena s.s.) driven by repeated elements and novel gene families across ecological guilds.</title>
        <authorList>
            <consortium name="Lawrence Berkeley National Laboratory"/>
            <person name="Harder C.B."/>
            <person name="Miyauchi S."/>
            <person name="Viragh M."/>
            <person name="Kuo A."/>
            <person name="Thoen E."/>
            <person name="Andreopoulos B."/>
            <person name="Lu D."/>
            <person name="Skrede I."/>
            <person name="Drula E."/>
            <person name="Henrissat B."/>
            <person name="Morin E."/>
            <person name="Kohler A."/>
            <person name="Barry K."/>
            <person name="LaButti K."/>
            <person name="Morin E."/>
            <person name="Salamov A."/>
            <person name="Lipzen A."/>
            <person name="Mereny Z."/>
            <person name="Hegedus B."/>
            <person name="Baldrian P."/>
            <person name="Stursova M."/>
            <person name="Weitz H."/>
            <person name="Taylor A."/>
            <person name="Grigoriev I.V."/>
            <person name="Nagy L.G."/>
            <person name="Martin F."/>
            <person name="Kauserud H."/>
        </authorList>
    </citation>
    <scope>NUCLEOTIDE SEQUENCE</scope>
    <source>
        <strain evidence="3">CBHHK002</strain>
    </source>
</reference>